<dbReference type="Gramene" id="Potri.002G021150.1.v4.1">
    <property type="protein sequence ID" value="Potri.002G021150.1.v4.1"/>
    <property type="gene ID" value="Potri.002G021150.v4.1"/>
</dbReference>
<protein>
    <submittedName>
        <fullName evidence="1">Uncharacterized protein</fullName>
    </submittedName>
</protein>
<dbReference type="AlphaFoldDB" id="A0A3N7EIJ6"/>
<dbReference type="InParanoid" id="A0A3N7EIJ6"/>
<reference evidence="1 2" key="1">
    <citation type="journal article" date="2006" name="Science">
        <title>The genome of black cottonwood, Populus trichocarpa (Torr. &amp; Gray).</title>
        <authorList>
            <person name="Tuskan G.A."/>
            <person name="Difazio S."/>
            <person name="Jansson S."/>
            <person name="Bohlmann J."/>
            <person name="Grigoriev I."/>
            <person name="Hellsten U."/>
            <person name="Putnam N."/>
            <person name="Ralph S."/>
            <person name="Rombauts S."/>
            <person name="Salamov A."/>
            <person name="Schein J."/>
            <person name="Sterck L."/>
            <person name="Aerts A."/>
            <person name="Bhalerao R.R."/>
            <person name="Bhalerao R.P."/>
            <person name="Blaudez D."/>
            <person name="Boerjan W."/>
            <person name="Brun A."/>
            <person name="Brunner A."/>
            <person name="Busov V."/>
            <person name="Campbell M."/>
            <person name="Carlson J."/>
            <person name="Chalot M."/>
            <person name="Chapman J."/>
            <person name="Chen G.L."/>
            <person name="Cooper D."/>
            <person name="Coutinho P.M."/>
            <person name="Couturier J."/>
            <person name="Covert S."/>
            <person name="Cronk Q."/>
            <person name="Cunningham R."/>
            <person name="Davis J."/>
            <person name="Degroeve S."/>
            <person name="Dejardin A."/>
            <person name="Depamphilis C."/>
            <person name="Detter J."/>
            <person name="Dirks B."/>
            <person name="Dubchak I."/>
            <person name="Duplessis S."/>
            <person name="Ehlting J."/>
            <person name="Ellis B."/>
            <person name="Gendler K."/>
            <person name="Goodstein D."/>
            <person name="Gribskov M."/>
            <person name="Grimwood J."/>
            <person name="Groover A."/>
            <person name="Gunter L."/>
            <person name="Hamberger B."/>
            <person name="Heinze B."/>
            <person name="Helariutta Y."/>
            <person name="Henrissat B."/>
            <person name="Holligan D."/>
            <person name="Holt R."/>
            <person name="Huang W."/>
            <person name="Islam-Faridi N."/>
            <person name="Jones S."/>
            <person name="Jones-Rhoades M."/>
            <person name="Jorgensen R."/>
            <person name="Joshi C."/>
            <person name="Kangasjarvi J."/>
            <person name="Karlsson J."/>
            <person name="Kelleher C."/>
            <person name="Kirkpatrick R."/>
            <person name="Kirst M."/>
            <person name="Kohler A."/>
            <person name="Kalluri U."/>
            <person name="Larimer F."/>
            <person name="Leebens-Mack J."/>
            <person name="Leple J.C."/>
            <person name="Locascio P."/>
            <person name="Lou Y."/>
            <person name="Lucas S."/>
            <person name="Martin F."/>
            <person name="Montanini B."/>
            <person name="Napoli C."/>
            <person name="Nelson D.R."/>
            <person name="Nelson C."/>
            <person name="Nieminen K."/>
            <person name="Nilsson O."/>
            <person name="Pereda V."/>
            <person name="Peter G."/>
            <person name="Philippe R."/>
            <person name="Pilate G."/>
            <person name="Poliakov A."/>
            <person name="Razumovskaya J."/>
            <person name="Richardson P."/>
            <person name="Rinaldi C."/>
            <person name="Ritland K."/>
            <person name="Rouze P."/>
            <person name="Ryaboy D."/>
            <person name="Schmutz J."/>
            <person name="Schrader J."/>
            <person name="Segerman B."/>
            <person name="Shin H."/>
            <person name="Siddiqui A."/>
            <person name="Sterky F."/>
            <person name="Terry A."/>
            <person name="Tsai C.J."/>
            <person name="Uberbacher E."/>
            <person name="Unneberg P."/>
            <person name="Vahala J."/>
            <person name="Wall K."/>
            <person name="Wessler S."/>
            <person name="Yang G."/>
            <person name="Yin T."/>
            <person name="Douglas C."/>
            <person name="Marra M."/>
            <person name="Sandberg G."/>
            <person name="Van de Peer Y."/>
            <person name="Rokhsar D."/>
        </authorList>
    </citation>
    <scope>NUCLEOTIDE SEQUENCE [LARGE SCALE GENOMIC DNA]</scope>
    <source>
        <strain evidence="2">cv. Nisqually</strain>
    </source>
</reference>
<gene>
    <name evidence="1" type="ORF">POPTR_002G021150</name>
</gene>
<name>A0A3N7EIJ6_POPTR</name>
<proteinExistence type="predicted"/>
<dbReference type="EMBL" id="CM009291">
    <property type="protein sequence ID" value="RQO86379.1"/>
    <property type="molecule type" value="Genomic_DNA"/>
</dbReference>
<sequence length="68" mass="7532">MVEKKENGIWEKDTAEVQFLGPFRCESMVNPSQLFAQQVIKICSTCLESLKASEEAVQVGLPIATSDK</sequence>
<evidence type="ECO:0000313" key="2">
    <source>
        <dbReference type="Proteomes" id="UP000006729"/>
    </source>
</evidence>
<keyword evidence="2" id="KW-1185">Reference proteome</keyword>
<organism evidence="1 2">
    <name type="scientific">Populus trichocarpa</name>
    <name type="common">Western balsam poplar</name>
    <name type="synonym">Populus balsamifera subsp. trichocarpa</name>
    <dbReference type="NCBI Taxonomy" id="3694"/>
    <lineage>
        <taxon>Eukaryota</taxon>
        <taxon>Viridiplantae</taxon>
        <taxon>Streptophyta</taxon>
        <taxon>Embryophyta</taxon>
        <taxon>Tracheophyta</taxon>
        <taxon>Spermatophyta</taxon>
        <taxon>Magnoliopsida</taxon>
        <taxon>eudicotyledons</taxon>
        <taxon>Gunneridae</taxon>
        <taxon>Pentapetalae</taxon>
        <taxon>rosids</taxon>
        <taxon>fabids</taxon>
        <taxon>Malpighiales</taxon>
        <taxon>Salicaceae</taxon>
        <taxon>Saliceae</taxon>
        <taxon>Populus</taxon>
    </lineage>
</organism>
<dbReference type="SMR" id="A0A3N7EIJ6"/>
<dbReference type="Proteomes" id="UP000006729">
    <property type="component" value="Chromosome 2"/>
</dbReference>
<accession>A0A3N7EIJ6</accession>
<evidence type="ECO:0000313" key="1">
    <source>
        <dbReference type="EMBL" id="RQO86379.1"/>
    </source>
</evidence>